<keyword evidence="3" id="KW-0966">Cell projection</keyword>
<accession>A0A1H6BRT0</accession>
<dbReference type="SUPFAM" id="SSF52540">
    <property type="entry name" value="P-loop containing nucleoside triphosphate hydrolases"/>
    <property type="match status" value="1"/>
</dbReference>
<dbReference type="InterPro" id="IPR027417">
    <property type="entry name" value="P-loop_NTPase"/>
</dbReference>
<dbReference type="EMBL" id="FNVA01000007">
    <property type="protein sequence ID" value="SEG63342.1"/>
    <property type="molecule type" value="Genomic_DNA"/>
</dbReference>
<proteinExistence type="predicted"/>
<evidence type="ECO:0000256" key="1">
    <source>
        <dbReference type="ARBA" id="ARBA00022741"/>
    </source>
</evidence>
<dbReference type="RefSeq" id="WP_103934796.1">
    <property type="nucleotide sequence ID" value="NZ_FNVA01000007.1"/>
</dbReference>
<keyword evidence="3" id="KW-0282">Flagellum</keyword>
<keyword evidence="1" id="KW-0547">Nucleotide-binding</keyword>
<evidence type="ECO:0000313" key="4">
    <source>
        <dbReference type="Proteomes" id="UP000236728"/>
    </source>
</evidence>
<dbReference type="Proteomes" id="UP000236728">
    <property type="component" value="Unassembled WGS sequence"/>
</dbReference>
<dbReference type="GO" id="GO:0005524">
    <property type="term" value="F:ATP binding"/>
    <property type="evidence" value="ECO:0007669"/>
    <property type="project" value="UniProtKB-KW"/>
</dbReference>
<keyword evidence="4" id="KW-1185">Reference proteome</keyword>
<sequence length="239" mass="26238">MSSERVIFTMSGKGGVGKTGVMVALAEWFTANGITAKLLDLDTENKARGSLKHFFNGSVTKVNIHTPAGLDAFVDHLDSGAEIILADMGAGAGQIAADWFEAMHEDVAALGVSFTALGVVTPDPASVESVLAWASRLQDRVEYVIVENATSPQSDFTYWTATEQAKKFREAFSPTILQMEFRLAELENPVRQHGIRLGDVAERKAKVEELKRASLVMRAQSYRRRLFAQFDQVKEAFLP</sequence>
<gene>
    <name evidence="3" type="ORF">SAMN05421819_3967</name>
</gene>
<reference evidence="3 4" key="1">
    <citation type="submission" date="2016-10" db="EMBL/GenBank/DDBJ databases">
        <authorList>
            <person name="de Groot N.N."/>
        </authorList>
    </citation>
    <scope>NUCLEOTIDE SEQUENCE [LARGE SCALE GENOMIC DNA]</scope>
    <source>
        <strain evidence="3 4">DSM 22489</strain>
    </source>
</reference>
<keyword evidence="3" id="KW-0969">Cilium</keyword>
<dbReference type="AlphaFoldDB" id="A0A1H6BRT0"/>
<evidence type="ECO:0000313" key="3">
    <source>
        <dbReference type="EMBL" id="SEG63342.1"/>
    </source>
</evidence>
<dbReference type="OrthoDB" id="114892at2"/>
<organism evidence="3 4">
    <name type="scientific">Bryocella elongata</name>
    <dbReference type="NCBI Taxonomy" id="863522"/>
    <lineage>
        <taxon>Bacteria</taxon>
        <taxon>Pseudomonadati</taxon>
        <taxon>Acidobacteriota</taxon>
        <taxon>Terriglobia</taxon>
        <taxon>Terriglobales</taxon>
        <taxon>Acidobacteriaceae</taxon>
        <taxon>Bryocella</taxon>
    </lineage>
</organism>
<dbReference type="Gene3D" id="3.40.50.300">
    <property type="entry name" value="P-loop containing nucleotide triphosphate hydrolases"/>
    <property type="match status" value="1"/>
</dbReference>
<keyword evidence="2" id="KW-0067">ATP-binding</keyword>
<dbReference type="InterPro" id="IPR033756">
    <property type="entry name" value="YlxH/NBP35"/>
</dbReference>
<protein>
    <submittedName>
        <fullName evidence="3">MinD-like ATPase involved in chromosome partitioning or flagellar assembly</fullName>
    </submittedName>
</protein>
<dbReference type="Pfam" id="PF10609">
    <property type="entry name" value="ParA"/>
    <property type="match status" value="1"/>
</dbReference>
<evidence type="ECO:0000256" key="2">
    <source>
        <dbReference type="ARBA" id="ARBA00022840"/>
    </source>
</evidence>
<name>A0A1H6BRT0_9BACT</name>